<evidence type="ECO:0000313" key="3">
    <source>
        <dbReference type="Proteomes" id="UP000198850"/>
    </source>
</evidence>
<accession>A0A1H4CDF2</accession>
<name>A0A1H4CDF2_9SPHI</name>
<dbReference type="Pfam" id="PF07508">
    <property type="entry name" value="Recombinase"/>
    <property type="match status" value="1"/>
</dbReference>
<dbReference type="InterPro" id="IPR011109">
    <property type="entry name" value="DNA_bind_recombinase_dom"/>
</dbReference>
<dbReference type="GO" id="GO:0000150">
    <property type="term" value="F:DNA strand exchange activity"/>
    <property type="evidence" value="ECO:0007669"/>
    <property type="project" value="InterPro"/>
</dbReference>
<dbReference type="Gene3D" id="3.90.1750.20">
    <property type="entry name" value="Putative Large Serine Recombinase, Chain B, Domain 2"/>
    <property type="match status" value="1"/>
</dbReference>
<evidence type="ECO:0000313" key="2">
    <source>
        <dbReference type="EMBL" id="SEA58350.1"/>
    </source>
</evidence>
<keyword evidence="3" id="KW-1185">Reference proteome</keyword>
<dbReference type="PROSITE" id="PS51737">
    <property type="entry name" value="RECOMBINASE_DNA_BIND"/>
    <property type="match status" value="1"/>
</dbReference>
<feature type="domain" description="Recombinase" evidence="1">
    <location>
        <begin position="11"/>
        <end position="116"/>
    </location>
</feature>
<dbReference type="AlphaFoldDB" id="A0A1H4CDF2"/>
<dbReference type="GO" id="GO:0003677">
    <property type="term" value="F:DNA binding"/>
    <property type="evidence" value="ECO:0007669"/>
    <property type="project" value="InterPro"/>
</dbReference>
<protein>
    <submittedName>
        <fullName evidence="2">Recombinase</fullName>
    </submittedName>
</protein>
<dbReference type="RefSeq" id="WP_245735183.1">
    <property type="nucleotide sequence ID" value="NZ_FNRA01000004.1"/>
</dbReference>
<reference evidence="2 3" key="1">
    <citation type="submission" date="2016-10" db="EMBL/GenBank/DDBJ databases">
        <authorList>
            <person name="de Groot N.N."/>
        </authorList>
    </citation>
    <scope>NUCLEOTIDE SEQUENCE [LARGE SCALE GENOMIC DNA]</scope>
    <source>
        <strain evidence="2 3">DSM 19033</strain>
    </source>
</reference>
<dbReference type="EMBL" id="FNRA01000004">
    <property type="protein sequence ID" value="SEA58350.1"/>
    <property type="molecule type" value="Genomic_DNA"/>
</dbReference>
<dbReference type="InterPro" id="IPR038109">
    <property type="entry name" value="DNA_bind_recomb_sf"/>
</dbReference>
<dbReference type="STRING" id="425514.SAMN05443550_1045"/>
<evidence type="ECO:0000259" key="1">
    <source>
        <dbReference type="PROSITE" id="PS51737"/>
    </source>
</evidence>
<dbReference type="Proteomes" id="UP000198850">
    <property type="component" value="Unassembled WGS sequence"/>
</dbReference>
<sequence>MDGESIPGYVNKITEDGKKYITFSEPEAWHMKWAFETISKGLLATEHVFNQAKEKGLKCNRNSFLQAIKNPCYCGKVIVPQFKDEDMYLAEGKHKPLISERLFYEVQDVLKGKNRNKGIKIVSHNLLPLRGFLLCPECQKVLTGSPSKGRYAYYYYYHCQKQCKVRFKAGK</sequence>
<organism evidence="2 3">
    <name type="scientific">Pedobacter hartonius</name>
    <dbReference type="NCBI Taxonomy" id="425514"/>
    <lineage>
        <taxon>Bacteria</taxon>
        <taxon>Pseudomonadati</taxon>
        <taxon>Bacteroidota</taxon>
        <taxon>Sphingobacteriia</taxon>
        <taxon>Sphingobacteriales</taxon>
        <taxon>Sphingobacteriaceae</taxon>
        <taxon>Pedobacter</taxon>
    </lineage>
</organism>
<proteinExistence type="predicted"/>
<gene>
    <name evidence="2" type="ORF">SAMN05443550_1045</name>
</gene>